<evidence type="ECO:0000313" key="1">
    <source>
        <dbReference type="Proteomes" id="UP000887580"/>
    </source>
</evidence>
<sequence>MAQFGGLRRTYLPEAISASGNVSKTDENVVVEEENVSREKFIMMAEKIQAELLMASERLLSLIDTVDGRKQPSRDDICYYNDNIWPLLLEADNALQTLIYSVREGIDACRISEERLNFLLEVNKFYVEIQKIATFLSNDVNDEIEQLLELRERGIRGITLKSSTLCDLQQYYSTLRMKLLKV</sequence>
<dbReference type="Proteomes" id="UP000887580">
    <property type="component" value="Unplaced"/>
</dbReference>
<reference evidence="2" key="1">
    <citation type="submission" date="2022-11" db="UniProtKB">
        <authorList>
            <consortium name="WormBaseParasite"/>
        </authorList>
    </citation>
    <scope>IDENTIFICATION</scope>
</reference>
<dbReference type="WBParaSite" id="PS1159_v2.g3757.t1">
    <property type="protein sequence ID" value="PS1159_v2.g3757.t1"/>
    <property type="gene ID" value="PS1159_v2.g3757"/>
</dbReference>
<proteinExistence type="predicted"/>
<accession>A0AC35GCU5</accession>
<evidence type="ECO:0000313" key="2">
    <source>
        <dbReference type="WBParaSite" id="PS1159_v2.g3757.t1"/>
    </source>
</evidence>
<name>A0AC35GCU5_9BILA</name>
<organism evidence="1 2">
    <name type="scientific">Panagrolaimus sp. PS1159</name>
    <dbReference type="NCBI Taxonomy" id="55785"/>
    <lineage>
        <taxon>Eukaryota</taxon>
        <taxon>Metazoa</taxon>
        <taxon>Ecdysozoa</taxon>
        <taxon>Nematoda</taxon>
        <taxon>Chromadorea</taxon>
        <taxon>Rhabditida</taxon>
        <taxon>Tylenchina</taxon>
        <taxon>Panagrolaimomorpha</taxon>
        <taxon>Panagrolaimoidea</taxon>
        <taxon>Panagrolaimidae</taxon>
        <taxon>Panagrolaimus</taxon>
    </lineage>
</organism>
<protein>
    <submittedName>
        <fullName evidence="2">Uncharacterized protein</fullName>
    </submittedName>
</protein>